<organism evidence="1 2">
    <name type="scientific">Chryseobacterium culicis</name>
    <dbReference type="NCBI Taxonomy" id="680127"/>
    <lineage>
        <taxon>Bacteria</taxon>
        <taxon>Pseudomonadati</taxon>
        <taxon>Bacteroidota</taxon>
        <taxon>Flavobacteriia</taxon>
        <taxon>Flavobacteriales</taxon>
        <taxon>Weeksellaceae</taxon>
        <taxon>Chryseobacterium group</taxon>
        <taxon>Chryseobacterium</taxon>
    </lineage>
</organism>
<evidence type="ECO:0000313" key="1">
    <source>
        <dbReference type="EMBL" id="SEH28905.1"/>
    </source>
</evidence>
<dbReference type="STRING" id="680127.SAMN05421593_0845"/>
<dbReference type="EMBL" id="FNWQ01000001">
    <property type="protein sequence ID" value="SEH28905.1"/>
    <property type="molecule type" value="Genomic_DNA"/>
</dbReference>
<sequence length="170" mass="19688">MCFRCIVFSDVIYFMDFCNESKFFSMKKSILLIFFLIISSGKWQSQTLTFLYEDGGNQIERKYCATCAAHTKNATNGITDKKEFPPSEYQVKIYPNPTKDKATLVWSSELGSMIEKAEYVAYNFTQYRELVLDKRGNKAVLDLSDQPIGMYVVIFYLTTGEKLTYKILKQ</sequence>
<proteinExistence type="predicted"/>
<name>A0A1H6H411_CHRCI</name>
<reference evidence="1 2" key="1">
    <citation type="submission" date="2016-10" db="EMBL/GenBank/DDBJ databases">
        <authorList>
            <person name="de Groot N.N."/>
        </authorList>
    </citation>
    <scope>NUCLEOTIDE SEQUENCE [LARGE SCALE GENOMIC DNA]</scope>
    <source>
        <strain evidence="1 2">DSM 23031</strain>
    </source>
</reference>
<accession>A0A1H6H411</accession>
<protein>
    <recommendedName>
        <fullName evidence="3">Secretion system C-terminal sorting domain-containing protein</fullName>
    </recommendedName>
</protein>
<dbReference type="AlphaFoldDB" id="A0A1H6H411"/>
<gene>
    <name evidence="1" type="ORF">SAMN05421593_0845</name>
</gene>
<evidence type="ECO:0008006" key="3">
    <source>
        <dbReference type="Google" id="ProtNLM"/>
    </source>
</evidence>
<evidence type="ECO:0000313" key="2">
    <source>
        <dbReference type="Proteomes" id="UP000198561"/>
    </source>
</evidence>
<dbReference type="Proteomes" id="UP000198561">
    <property type="component" value="Unassembled WGS sequence"/>
</dbReference>